<evidence type="ECO:0000313" key="2">
    <source>
        <dbReference type="EMBL" id="ORY91304.1"/>
    </source>
</evidence>
<evidence type="ECO:0000313" key="3">
    <source>
        <dbReference type="Proteomes" id="UP000242180"/>
    </source>
</evidence>
<feature type="region of interest" description="Disordered" evidence="1">
    <location>
        <begin position="57"/>
        <end position="96"/>
    </location>
</feature>
<feature type="region of interest" description="Disordered" evidence="1">
    <location>
        <begin position="121"/>
        <end position="330"/>
    </location>
</feature>
<evidence type="ECO:0008006" key="4">
    <source>
        <dbReference type="Google" id="ProtNLM"/>
    </source>
</evidence>
<dbReference type="OrthoDB" id="3364872at2759"/>
<sequence length="330" mass="37433">MPDVQPNDNPTQEQDHPEEEQNGEKRLILAKQKLKKLDTLRFHEKKRLTQLCKASRTAEIRKERQKLKQAKGEVENKNDKGKKYGSDLDKKTLDSLQSRVLNQKKVRDEIVVCLNKLESVVKSTSDAASKKRAITDDNAEQKDEQTEQPKKQRRTDTNEGQFDVAASMFVGSLNQESKPRKKTASKKDSTDWIDPNFDAIYNGEVKKNRPGQAARRKKAEELYGEEANHLKKEREKKAEESKYFGKKPQQQKQPLGEDAHPSWAAKRKQQEAMSKALSGDAPSGNKVVFGGETKETAESHPSWAAKRKEQEMMSKALSGQATANSKIVFD</sequence>
<dbReference type="STRING" id="13706.A0A1X2H1L2"/>
<protein>
    <recommendedName>
        <fullName evidence="4">Bud22 domain-containing protein</fullName>
    </recommendedName>
</protein>
<keyword evidence="3" id="KW-1185">Reference proteome</keyword>
<dbReference type="InParanoid" id="A0A1X2H1L2"/>
<accession>A0A1X2H1L2</accession>
<feature type="compositionally biased region" description="Basic and acidic residues" evidence="1">
    <location>
        <begin position="133"/>
        <end position="157"/>
    </location>
</feature>
<feature type="compositionally biased region" description="Basic and acidic residues" evidence="1">
    <location>
        <begin position="70"/>
        <end position="93"/>
    </location>
</feature>
<proteinExistence type="predicted"/>
<dbReference type="AlphaFoldDB" id="A0A1X2H1L2"/>
<feature type="compositionally biased region" description="Polar residues" evidence="1">
    <location>
        <begin position="317"/>
        <end position="330"/>
    </location>
</feature>
<reference evidence="2 3" key="1">
    <citation type="submission" date="2016-07" db="EMBL/GenBank/DDBJ databases">
        <title>Pervasive Adenine N6-methylation of Active Genes in Fungi.</title>
        <authorList>
            <consortium name="DOE Joint Genome Institute"/>
            <person name="Mondo S.J."/>
            <person name="Dannebaum R.O."/>
            <person name="Kuo R.C."/>
            <person name="Labutti K."/>
            <person name="Haridas S."/>
            <person name="Kuo A."/>
            <person name="Salamov A."/>
            <person name="Ahrendt S.R."/>
            <person name="Lipzen A."/>
            <person name="Sullivan W."/>
            <person name="Andreopoulos W.B."/>
            <person name="Clum A."/>
            <person name="Lindquist E."/>
            <person name="Daum C."/>
            <person name="Ramamoorthy G.K."/>
            <person name="Gryganskyi A."/>
            <person name="Culley D."/>
            <person name="Magnuson J.K."/>
            <person name="James T.Y."/>
            <person name="O'Malley M.A."/>
            <person name="Stajich J.E."/>
            <person name="Spatafora J.W."/>
            <person name="Visel A."/>
            <person name="Grigoriev I.V."/>
        </authorList>
    </citation>
    <scope>NUCLEOTIDE SEQUENCE [LARGE SCALE GENOMIC DNA]</scope>
    <source>
        <strain evidence="2 3">NRRL 2496</strain>
    </source>
</reference>
<feature type="region of interest" description="Disordered" evidence="1">
    <location>
        <begin position="1"/>
        <end position="25"/>
    </location>
</feature>
<evidence type="ECO:0000256" key="1">
    <source>
        <dbReference type="SAM" id="MobiDB-lite"/>
    </source>
</evidence>
<comment type="caution">
    <text evidence="2">The sequence shown here is derived from an EMBL/GenBank/DDBJ whole genome shotgun (WGS) entry which is preliminary data.</text>
</comment>
<gene>
    <name evidence="2" type="ORF">BCR43DRAFT_103548</name>
</gene>
<feature type="compositionally biased region" description="Basic and acidic residues" evidence="1">
    <location>
        <begin position="218"/>
        <end position="243"/>
    </location>
</feature>
<feature type="compositionally biased region" description="Polar residues" evidence="1">
    <location>
        <begin position="1"/>
        <end position="12"/>
    </location>
</feature>
<dbReference type="FunCoup" id="A0A1X2H1L2">
    <property type="interactions" value="102"/>
</dbReference>
<dbReference type="EMBL" id="MCGN01000011">
    <property type="protein sequence ID" value="ORY91304.1"/>
    <property type="molecule type" value="Genomic_DNA"/>
</dbReference>
<organism evidence="2 3">
    <name type="scientific">Syncephalastrum racemosum</name>
    <name type="common">Filamentous fungus</name>
    <dbReference type="NCBI Taxonomy" id="13706"/>
    <lineage>
        <taxon>Eukaryota</taxon>
        <taxon>Fungi</taxon>
        <taxon>Fungi incertae sedis</taxon>
        <taxon>Mucoromycota</taxon>
        <taxon>Mucoromycotina</taxon>
        <taxon>Mucoromycetes</taxon>
        <taxon>Mucorales</taxon>
        <taxon>Syncephalastraceae</taxon>
        <taxon>Syncephalastrum</taxon>
    </lineage>
</organism>
<name>A0A1X2H1L2_SYNRA</name>
<dbReference type="Proteomes" id="UP000242180">
    <property type="component" value="Unassembled WGS sequence"/>
</dbReference>